<dbReference type="SMART" id="SM00241">
    <property type="entry name" value="ZP"/>
    <property type="match status" value="1"/>
</dbReference>
<dbReference type="GO" id="GO:0060468">
    <property type="term" value="P:prevention of polyspermy"/>
    <property type="evidence" value="ECO:0007669"/>
    <property type="project" value="TreeGrafter"/>
</dbReference>
<dbReference type="SMART" id="SM00018">
    <property type="entry name" value="PD"/>
    <property type="match status" value="1"/>
</dbReference>
<dbReference type="EMBL" id="JADWDJ010000001">
    <property type="protein sequence ID" value="KAG5285733.1"/>
    <property type="molecule type" value="Genomic_DNA"/>
</dbReference>
<dbReference type="InterPro" id="IPR055356">
    <property type="entry name" value="ZP-N"/>
</dbReference>
<dbReference type="GO" id="GO:0007339">
    <property type="term" value="P:binding of sperm to zona pellucida"/>
    <property type="evidence" value="ECO:0007669"/>
    <property type="project" value="TreeGrafter"/>
</dbReference>
<keyword evidence="6" id="KW-0812">Transmembrane</keyword>
<dbReference type="PROSITE" id="PS51448">
    <property type="entry name" value="P_TREFOIL_2"/>
    <property type="match status" value="1"/>
</dbReference>
<dbReference type="PANTHER" id="PTHR23343">
    <property type="entry name" value="ZONA PELLUCIDA SPERM-BINDING PROTEIN"/>
    <property type="match status" value="1"/>
</dbReference>
<evidence type="ECO:0000259" key="20">
    <source>
        <dbReference type="PROSITE" id="PS51448"/>
    </source>
</evidence>
<keyword evidence="22" id="KW-1185">Reference proteome</keyword>
<dbReference type="GO" id="GO:0032190">
    <property type="term" value="F:acrosin binding"/>
    <property type="evidence" value="ECO:0007669"/>
    <property type="project" value="TreeGrafter"/>
</dbReference>
<keyword evidence="8" id="KW-0472">Membrane</keyword>
<keyword evidence="3" id="KW-0964">Secreted</keyword>
<feature type="compositionally biased region" description="Low complexity" evidence="18">
    <location>
        <begin position="1"/>
        <end position="16"/>
    </location>
</feature>
<evidence type="ECO:0000256" key="13">
    <source>
        <dbReference type="ARBA" id="ARBA00037545"/>
    </source>
</evidence>
<gene>
    <name evidence="21" type="ORF">AALO_G00006790</name>
</gene>
<dbReference type="PRINTS" id="PR00023">
    <property type="entry name" value="ZPELLUCIDA"/>
</dbReference>
<evidence type="ECO:0000259" key="19">
    <source>
        <dbReference type="PROSITE" id="PS51034"/>
    </source>
</evidence>
<dbReference type="GO" id="GO:0035804">
    <property type="term" value="F:structural constituent of egg coat"/>
    <property type="evidence" value="ECO:0007669"/>
    <property type="project" value="TreeGrafter"/>
</dbReference>
<dbReference type="InterPro" id="IPR055355">
    <property type="entry name" value="ZP-C"/>
</dbReference>
<dbReference type="PROSITE" id="PS51034">
    <property type="entry name" value="ZP_2"/>
    <property type="match status" value="1"/>
</dbReference>
<dbReference type="InterPro" id="IPR051148">
    <property type="entry name" value="Zona_Pellucida_Domain_gp"/>
</dbReference>
<feature type="disulfide bond" evidence="17">
    <location>
        <begin position="51"/>
        <end position="66"/>
    </location>
</feature>
<dbReference type="SUPFAM" id="SSF57492">
    <property type="entry name" value="Trefoil"/>
    <property type="match status" value="1"/>
</dbReference>
<dbReference type="CDD" id="cd00111">
    <property type="entry name" value="Trefoil"/>
    <property type="match status" value="1"/>
</dbReference>
<evidence type="ECO:0000256" key="5">
    <source>
        <dbReference type="ARBA" id="ARBA00022685"/>
    </source>
</evidence>
<feature type="region of interest" description="Disordered" evidence="18">
    <location>
        <begin position="1"/>
        <end position="36"/>
    </location>
</feature>
<keyword evidence="11" id="KW-0278">Fertilization</keyword>
<dbReference type="AlphaFoldDB" id="A0AAV6HEU5"/>
<comment type="subcellular location">
    <subcellularLocation>
        <location evidence="1">Cell membrane</location>
        <topology evidence="1">Single-pass type I membrane protein</topology>
    </subcellularLocation>
    <subcellularLocation>
        <location evidence="12">Zona pellucida</location>
    </subcellularLocation>
</comment>
<evidence type="ECO:0000313" key="22">
    <source>
        <dbReference type="Proteomes" id="UP000823561"/>
    </source>
</evidence>
<dbReference type="InterPro" id="IPR001507">
    <property type="entry name" value="ZP_dom"/>
</dbReference>
<keyword evidence="9 17" id="KW-1015">Disulfide bond</keyword>
<evidence type="ECO:0000256" key="10">
    <source>
        <dbReference type="ARBA" id="ARBA00023180"/>
    </source>
</evidence>
<evidence type="ECO:0000256" key="16">
    <source>
        <dbReference type="ARBA" id="ARBA00042573"/>
    </source>
</evidence>
<reference evidence="21 22" key="1">
    <citation type="submission" date="2020-10" db="EMBL/GenBank/DDBJ databases">
        <title>Chromosome-scale genome assembly of the Allis shad, Alosa alosa.</title>
        <authorList>
            <person name="Margot Z."/>
            <person name="Christophe K."/>
            <person name="Cabau C."/>
            <person name="Louis A."/>
            <person name="Berthelot C."/>
            <person name="Parey E."/>
            <person name="Roest Crollius H."/>
            <person name="Montfort J."/>
            <person name="Robinson-Rechavi M."/>
            <person name="Bucao C."/>
            <person name="Bouchez O."/>
            <person name="Gislard M."/>
            <person name="Lluch J."/>
            <person name="Milhes M."/>
            <person name="Lampietro C."/>
            <person name="Lopez Roques C."/>
            <person name="Donnadieu C."/>
            <person name="Braasch I."/>
            <person name="Desvignes T."/>
            <person name="Postlethwait J."/>
            <person name="Bobe J."/>
            <person name="Guiguen Y."/>
        </authorList>
    </citation>
    <scope>NUCLEOTIDE SEQUENCE [LARGE SCALE GENOMIC DNA]</scope>
    <source>
        <strain evidence="21">M-15738</strain>
        <tissue evidence="21">Blood</tissue>
    </source>
</reference>
<evidence type="ECO:0000256" key="14">
    <source>
        <dbReference type="ARBA" id="ARBA00040238"/>
    </source>
</evidence>
<dbReference type="GO" id="GO:0005886">
    <property type="term" value="C:plasma membrane"/>
    <property type="evidence" value="ECO:0007669"/>
    <property type="project" value="UniProtKB-SubCell"/>
</dbReference>
<keyword evidence="10" id="KW-0325">Glycoprotein</keyword>
<evidence type="ECO:0000256" key="1">
    <source>
        <dbReference type="ARBA" id="ARBA00004251"/>
    </source>
</evidence>
<dbReference type="Pfam" id="PF00088">
    <property type="entry name" value="Trefoil"/>
    <property type="match status" value="1"/>
</dbReference>
<evidence type="ECO:0000256" key="11">
    <source>
        <dbReference type="ARBA" id="ARBA00023279"/>
    </source>
</evidence>
<evidence type="ECO:0000256" key="2">
    <source>
        <dbReference type="ARBA" id="ARBA00022475"/>
    </source>
</evidence>
<protein>
    <recommendedName>
        <fullName evidence="14">Zona pellucida sperm-binding protein 4</fullName>
    </recommendedName>
    <alternativeName>
        <fullName evidence="16">Zona pellucida glycoprotein 4</fullName>
    </alternativeName>
    <alternativeName>
        <fullName evidence="15">Zona pellucida protein B</fullName>
    </alternativeName>
</protein>
<dbReference type="Gene3D" id="2.60.40.4100">
    <property type="entry name" value="Zona pellucida, ZP-C domain"/>
    <property type="match status" value="1"/>
</dbReference>
<dbReference type="PANTHER" id="PTHR23343:SF31">
    <property type="entry name" value="ZONA PELLUCIDA SPERM-BINDING PROTEIN 4"/>
    <property type="match status" value="1"/>
</dbReference>
<comment type="function">
    <text evidence="13">Component of the zona pellucida, an extracellular matrix surrounding oocytes which mediates sperm binding, induction of the acrosome reaction and prevents post-fertilization polyspermy. The zona pellucida is composed of 3 to 4 glycoproteins, ZP1, ZP2, ZP3, and ZP4. ZP4 may act as a sperm receptor.</text>
</comment>
<sequence>MASSNSADSSSKPAQSPQIPAQRPATPPQKPRDPPMQINICNVLDSDRIQCGLSGTSAAECQKMNCCFDGIQCYYGNTVTLHCTLDAQIILVVAKEVTLPRLNLNSVIFLGGSGEPSCRPVDSNSGFAIYQFTATACGTRMREENDQVIYENQMTSSYEVGIGPRGSITRDSFYEVSLQCRYTGLSVKALLVEVLSVPPPFGVDQPGPIRVELRLGNGVCATKGCVEESVAYTSYYSQSDYPVTKVLRDPVYVEVRLLERTDPNIVLTLGNCWTTPYHESTSMPQWDLLVEGCPYMDDRYLTTLVPISQDVNFPSHYRRFILKMFTFVDMQFNSPPQEMVYIHCKISVCQPSAGASCEPLCSRFKRDVSAVKQEEAAVIVSSGAVRIKA</sequence>
<dbReference type="Proteomes" id="UP000823561">
    <property type="component" value="Chromosome 1"/>
</dbReference>
<evidence type="ECO:0000256" key="3">
    <source>
        <dbReference type="ARBA" id="ARBA00022525"/>
    </source>
</evidence>
<evidence type="ECO:0000256" key="15">
    <source>
        <dbReference type="ARBA" id="ARBA00042273"/>
    </source>
</evidence>
<keyword evidence="7" id="KW-1133">Transmembrane helix</keyword>
<keyword evidence="5" id="KW-0165">Cleavage on pair of basic residues</keyword>
<dbReference type="GO" id="GO:0035805">
    <property type="term" value="C:egg coat"/>
    <property type="evidence" value="ECO:0007669"/>
    <property type="project" value="UniProtKB-SubCell"/>
</dbReference>
<accession>A0AAV6HEU5</accession>
<dbReference type="PROSITE" id="PS00682">
    <property type="entry name" value="ZP_1"/>
    <property type="match status" value="1"/>
</dbReference>
<keyword evidence="4" id="KW-0272">Extracellular matrix</keyword>
<dbReference type="InterPro" id="IPR017977">
    <property type="entry name" value="ZP_dom_CS"/>
</dbReference>
<dbReference type="InterPro" id="IPR042235">
    <property type="entry name" value="ZP-C_dom"/>
</dbReference>
<name>A0AAV6HEU5_9TELE</name>
<dbReference type="Pfam" id="PF00100">
    <property type="entry name" value="Zona_pellucida"/>
    <property type="match status" value="1"/>
</dbReference>
<evidence type="ECO:0000256" key="9">
    <source>
        <dbReference type="ARBA" id="ARBA00023157"/>
    </source>
</evidence>
<feature type="domain" description="P-type" evidence="20">
    <location>
        <begin position="39"/>
        <end position="77"/>
    </location>
</feature>
<comment type="caution">
    <text evidence="17">Lacks conserved residue(s) required for the propagation of feature annotation.</text>
</comment>
<feature type="disulfide bond" evidence="17">
    <location>
        <begin position="41"/>
        <end position="67"/>
    </location>
</feature>
<dbReference type="Gene3D" id="2.60.40.3210">
    <property type="entry name" value="Zona pellucida, ZP-N domain"/>
    <property type="match status" value="1"/>
</dbReference>
<evidence type="ECO:0000256" key="4">
    <source>
        <dbReference type="ARBA" id="ARBA00022530"/>
    </source>
</evidence>
<keyword evidence="2" id="KW-1003">Cell membrane</keyword>
<evidence type="ECO:0000313" key="21">
    <source>
        <dbReference type="EMBL" id="KAG5285733.1"/>
    </source>
</evidence>
<evidence type="ECO:0000256" key="6">
    <source>
        <dbReference type="ARBA" id="ARBA00022692"/>
    </source>
</evidence>
<evidence type="ECO:0000256" key="7">
    <source>
        <dbReference type="ARBA" id="ARBA00022989"/>
    </source>
</evidence>
<dbReference type="InterPro" id="IPR044913">
    <property type="entry name" value="P_trefoil_dom_sf"/>
</dbReference>
<proteinExistence type="predicted"/>
<dbReference type="Gene3D" id="4.10.110.10">
    <property type="entry name" value="Spasmolytic Protein, domain 1"/>
    <property type="match status" value="1"/>
</dbReference>
<evidence type="ECO:0000256" key="8">
    <source>
        <dbReference type="ARBA" id="ARBA00023136"/>
    </source>
</evidence>
<dbReference type="Pfam" id="PF23344">
    <property type="entry name" value="ZP-N"/>
    <property type="match status" value="1"/>
</dbReference>
<comment type="caution">
    <text evidence="21">The sequence shown here is derived from an EMBL/GenBank/DDBJ whole genome shotgun (WGS) entry which is preliminary data.</text>
</comment>
<evidence type="ECO:0000256" key="17">
    <source>
        <dbReference type="PROSITE-ProRule" id="PRU00779"/>
    </source>
</evidence>
<dbReference type="InterPro" id="IPR048290">
    <property type="entry name" value="ZP_chr"/>
</dbReference>
<evidence type="ECO:0000256" key="18">
    <source>
        <dbReference type="SAM" id="MobiDB-lite"/>
    </source>
</evidence>
<evidence type="ECO:0000256" key="12">
    <source>
        <dbReference type="ARBA" id="ARBA00024183"/>
    </source>
</evidence>
<feature type="domain" description="ZP" evidence="19">
    <location>
        <begin position="82"/>
        <end position="364"/>
    </location>
</feature>
<dbReference type="InterPro" id="IPR000519">
    <property type="entry name" value="P_trefoil_dom"/>
</dbReference>
<organism evidence="21 22">
    <name type="scientific">Alosa alosa</name>
    <name type="common">allis shad</name>
    <dbReference type="NCBI Taxonomy" id="278164"/>
    <lineage>
        <taxon>Eukaryota</taxon>
        <taxon>Metazoa</taxon>
        <taxon>Chordata</taxon>
        <taxon>Craniata</taxon>
        <taxon>Vertebrata</taxon>
        <taxon>Euteleostomi</taxon>
        <taxon>Actinopterygii</taxon>
        <taxon>Neopterygii</taxon>
        <taxon>Teleostei</taxon>
        <taxon>Clupei</taxon>
        <taxon>Clupeiformes</taxon>
        <taxon>Clupeoidei</taxon>
        <taxon>Clupeidae</taxon>
        <taxon>Alosa</taxon>
    </lineage>
</organism>